<dbReference type="EMBL" id="VNHN01000087">
    <property type="protein sequence ID" value="TYO97586.1"/>
    <property type="molecule type" value="Genomic_DNA"/>
</dbReference>
<evidence type="ECO:0000313" key="9">
    <source>
        <dbReference type="Proteomes" id="UP000032721"/>
    </source>
</evidence>
<keyword evidence="2" id="KW-1277">Toxin-antitoxin system</keyword>
<dbReference type="AlphaFoldDB" id="A0A068QNU9"/>
<keyword evidence="4" id="KW-0238">DNA-binding</keyword>
<gene>
    <name evidence="8" type="ORF">LY16_03370</name>
    <name evidence="7" type="ORF">XDD1_0538</name>
</gene>
<name>A0A068QNU9_9GAMM</name>
<evidence type="ECO:0000313" key="8">
    <source>
        <dbReference type="EMBL" id="TYO97586.1"/>
    </source>
</evidence>
<evidence type="ECO:0000313" key="7">
    <source>
        <dbReference type="EMBL" id="CDG16241.1"/>
    </source>
</evidence>
<evidence type="ECO:0000256" key="3">
    <source>
        <dbReference type="ARBA" id="ARBA00023015"/>
    </source>
</evidence>
<keyword evidence="3" id="KW-0805">Transcription regulation</keyword>
<evidence type="ECO:0000256" key="4">
    <source>
        <dbReference type="ARBA" id="ARBA00023125"/>
    </source>
</evidence>
<dbReference type="Proteomes" id="UP000324170">
    <property type="component" value="Unassembled WGS sequence"/>
</dbReference>
<keyword evidence="1" id="KW-0678">Repressor</keyword>
<evidence type="ECO:0000256" key="6">
    <source>
        <dbReference type="ARBA" id="ARBA00049988"/>
    </source>
</evidence>
<evidence type="ECO:0000256" key="5">
    <source>
        <dbReference type="ARBA" id="ARBA00023163"/>
    </source>
</evidence>
<dbReference type="InterPro" id="IPR014795">
    <property type="entry name" value="TacA_1-like"/>
</dbReference>
<dbReference type="Proteomes" id="UP000032721">
    <property type="component" value="Chromosome"/>
</dbReference>
<proteinExistence type="inferred from homology"/>
<evidence type="ECO:0000256" key="1">
    <source>
        <dbReference type="ARBA" id="ARBA00022491"/>
    </source>
</evidence>
<reference evidence="7 9" key="1">
    <citation type="submission" date="2013-07" db="EMBL/GenBank/DDBJ databases">
        <authorList>
            <person name="Genoscope - CEA"/>
        </authorList>
    </citation>
    <scope>NUCLEOTIDE SEQUENCE [LARGE SCALE GENOMIC DNA]</scope>
    <source>
        <strain evidence="7">FRM16</strain>
        <strain evidence="9">FRM16 / DSM 17909</strain>
    </source>
</reference>
<dbReference type="PANTHER" id="PTHR35401:SF1">
    <property type="entry name" value="CYTOPLASMIC PROTEIN"/>
    <property type="match status" value="1"/>
</dbReference>
<dbReference type="PANTHER" id="PTHR35401">
    <property type="entry name" value="COPG FAMILY HELIX-TURN-HELIX PROTEIN-RELATED-RELATED"/>
    <property type="match status" value="1"/>
</dbReference>
<protein>
    <submittedName>
        <fullName evidence="8">Uncharacterized protein (DUF1778 family)</fullName>
    </submittedName>
</protein>
<dbReference type="Gene3D" id="1.20.5.780">
    <property type="entry name" value="Single helix bin"/>
    <property type="match status" value="1"/>
</dbReference>
<comment type="similarity">
    <text evidence="6">Belongs to the TacA antitoxin family.</text>
</comment>
<dbReference type="SUPFAM" id="SSF47598">
    <property type="entry name" value="Ribbon-helix-helix"/>
    <property type="match status" value="1"/>
</dbReference>
<dbReference type="GO" id="GO:0003677">
    <property type="term" value="F:DNA binding"/>
    <property type="evidence" value="ECO:0007669"/>
    <property type="project" value="UniProtKB-KW"/>
</dbReference>
<keyword evidence="10" id="KW-1185">Reference proteome</keyword>
<sequence length="90" mass="10396">MRTQPKETPINIRAKAFQRELIDHAANLQSKTRTDFILDAACRAAEEAILAQNHFFVNDEKYHAFMQMLEQPLADNAGFKKLMGYKAPWE</sequence>
<dbReference type="Pfam" id="PF08681">
    <property type="entry name" value="TacA1"/>
    <property type="match status" value="1"/>
</dbReference>
<evidence type="ECO:0000313" key="10">
    <source>
        <dbReference type="Proteomes" id="UP000324170"/>
    </source>
</evidence>
<dbReference type="RefSeq" id="WP_045968394.1">
    <property type="nucleotide sequence ID" value="NZ_CAWMED010000001.1"/>
</dbReference>
<dbReference type="STRING" id="351671.XDD1_0538"/>
<keyword evidence="5" id="KW-0804">Transcription</keyword>
<dbReference type="GO" id="GO:0006355">
    <property type="term" value="P:regulation of DNA-templated transcription"/>
    <property type="evidence" value="ECO:0007669"/>
    <property type="project" value="InterPro"/>
</dbReference>
<accession>A0A068QNU9</accession>
<dbReference type="EMBL" id="FO704550">
    <property type="protein sequence ID" value="CDG16241.1"/>
    <property type="molecule type" value="Genomic_DNA"/>
</dbReference>
<dbReference type="InterPro" id="IPR010985">
    <property type="entry name" value="Ribbon_hlx_hlx"/>
</dbReference>
<dbReference type="OrthoDB" id="5297163at2"/>
<dbReference type="KEGG" id="xdo:XDD1_0538"/>
<organism evidence="7 9">
    <name type="scientific">Xenorhabdus doucetiae</name>
    <dbReference type="NCBI Taxonomy" id="351671"/>
    <lineage>
        <taxon>Bacteria</taxon>
        <taxon>Pseudomonadati</taxon>
        <taxon>Pseudomonadota</taxon>
        <taxon>Gammaproteobacteria</taxon>
        <taxon>Enterobacterales</taxon>
        <taxon>Morganellaceae</taxon>
        <taxon>Xenorhabdus</taxon>
    </lineage>
</organism>
<evidence type="ECO:0000256" key="2">
    <source>
        <dbReference type="ARBA" id="ARBA00022649"/>
    </source>
</evidence>
<dbReference type="HOGENOM" id="CLU_152494_1_1_6"/>
<reference evidence="8 10" key="2">
    <citation type="submission" date="2019-07" db="EMBL/GenBank/DDBJ databases">
        <title>Genomic Encyclopedia of Type Strains, Phase I: the one thousand microbial genomes (KMG-I) project.</title>
        <authorList>
            <person name="Kyrpides N."/>
        </authorList>
    </citation>
    <scope>NUCLEOTIDE SEQUENCE [LARGE SCALE GENOMIC DNA]</scope>
    <source>
        <strain evidence="8 10">DSM 17909</strain>
    </source>
</reference>